<dbReference type="PANTHER" id="PTHR30005">
    <property type="entry name" value="EXOPOLYPHOSPHATASE"/>
    <property type="match status" value="1"/>
</dbReference>
<dbReference type="EMBL" id="DMUP01000068">
    <property type="protein sequence ID" value="HAR55789.1"/>
    <property type="molecule type" value="Genomic_DNA"/>
</dbReference>
<dbReference type="InterPro" id="IPR003695">
    <property type="entry name" value="Ppx_GppA_N"/>
</dbReference>
<feature type="domain" description="Ppx/GppA phosphatase N-terminal" evidence="1">
    <location>
        <begin position="34"/>
        <end position="301"/>
    </location>
</feature>
<dbReference type="PANTHER" id="PTHR30005:SF0">
    <property type="entry name" value="RETROGRADE REGULATION PROTEIN 2"/>
    <property type="match status" value="1"/>
</dbReference>
<comment type="caution">
    <text evidence="2">The sequence shown here is derived from an EMBL/GenBank/DDBJ whole genome shotgun (WGS) entry which is preliminary data.</text>
</comment>
<dbReference type="InterPro" id="IPR050273">
    <property type="entry name" value="GppA/Ppx_hydrolase"/>
</dbReference>
<organism evidence="2 3">
    <name type="scientific">Idiomarina baltica</name>
    <dbReference type="NCBI Taxonomy" id="190892"/>
    <lineage>
        <taxon>Bacteria</taxon>
        <taxon>Pseudomonadati</taxon>
        <taxon>Pseudomonadota</taxon>
        <taxon>Gammaproteobacteria</taxon>
        <taxon>Alteromonadales</taxon>
        <taxon>Idiomarinaceae</taxon>
        <taxon>Idiomarina</taxon>
    </lineage>
</organism>
<dbReference type="AlphaFoldDB" id="A0A348WMM7"/>
<sequence>MTSNNRRIAAIDLGSNSFHLLLAEMVTRGGIDSPRIIKRVKQKVRLADGFDASRNISQQGIDRAKACLNLFHDEIVQFGASTVKAVATAAMRQANNQSDVLLALETALKFPIEIISGLREAELIYAGVTSTARSRGDTLVIDIGGASTEIIAGHDKTPQLLHSFDMGCVVFQNNYFPEGIITRSRIESAQAQVRNQLSHYQHAFKRLGWKRVIGASGTFRAVYEIAQANQQDTIDSDYLTSLVSKCIQSGAVKNLALLGLREDRKPIFLGGLVILATLVEQLGINAIEITNGALREGLLAEISQPNEQLALR</sequence>
<evidence type="ECO:0000259" key="1">
    <source>
        <dbReference type="Pfam" id="PF02541"/>
    </source>
</evidence>
<dbReference type="CDD" id="cd24053">
    <property type="entry name" value="ASKHA_NBD_EcPPX-GppA-like"/>
    <property type="match status" value="1"/>
</dbReference>
<dbReference type="Gene3D" id="3.30.420.150">
    <property type="entry name" value="Exopolyphosphatase. Domain 2"/>
    <property type="match status" value="1"/>
</dbReference>
<dbReference type="SUPFAM" id="SSF53067">
    <property type="entry name" value="Actin-like ATPase domain"/>
    <property type="match status" value="2"/>
</dbReference>
<evidence type="ECO:0000313" key="3">
    <source>
        <dbReference type="Proteomes" id="UP000262878"/>
    </source>
</evidence>
<dbReference type="RefSeq" id="WP_272977630.1">
    <property type="nucleotide sequence ID" value="NZ_DBGH01000041.1"/>
</dbReference>
<dbReference type="Pfam" id="PF02541">
    <property type="entry name" value="Ppx-GppA"/>
    <property type="match status" value="1"/>
</dbReference>
<dbReference type="InterPro" id="IPR043129">
    <property type="entry name" value="ATPase_NBD"/>
</dbReference>
<dbReference type="GO" id="GO:0016462">
    <property type="term" value="F:pyrophosphatase activity"/>
    <property type="evidence" value="ECO:0007669"/>
    <property type="project" value="TreeGrafter"/>
</dbReference>
<name>A0A348WMM7_9GAMM</name>
<dbReference type="Gene3D" id="3.30.420.40">
    <property type="match status" value="1"/>
</dbReference>
<dbReference type="STRING" id="314276.OS145_08502"/>
<evidence type="ECO:0000313" key="2">
    <source>
        <dbReference type="EMBL" id="HAR55789.1"/>
    </source>
</evidence>
<proteinExistence type="predicted"/>
<protein>
    <submittedName>
        <fullName evidence="2">Ppx/GppA family phosphatase</fullName>
    </submittedName>
</protein>
<dbReference type="Proteomes" id="UP000262878">
    <property type="component" value="Unassembled WGS sequence"/>
</dbReference>
<reference evidence="2 3" key="1">
    <citation type="journal article" date="2018" name="Nat. Biotechnol.">
        <title>A standardized bacterial taxonomy based on genome phylogeny substantially revises the tree of life.</title>
        <authorList>
            <person name="Parks D.H."/>
            <person name="Chuvochina M."/>
            <person name="Waite D.W."/>
            <person name="Rinke C."/>
            <person name="Skarshewski A."/>
            <person name="Chaumeil P.A."/>
            <person name="Hugenholtz P."/>
        </authorList>
    </citation>
    <scope>NUCLEOTIDE SEQUENCE [LARGE SCALE GENOMIC DNA]</scope>
    <source>
        <strain evidence="2">UBA9360</strain>
    </source>
</reference>
<gene>
    <name evidence="2" type="ORF">DCR58_03275</name>
</gene>
<accession>A0A348WMM7</accession>